<keyword evidence="2" id="KW-0812">Transmembrane</keyword>
<organism evidence="4 5">
    <name type="scientific">Patiriisocius hiemis</name>
    <dbReference type="NCBI Taxonomy" id="3075604"/>
    <lineage>
        <taxon>Bacteria</taxon>
        <taxon>Pseudomonadati</taxon>
        <taxon>Bacteroidota</taxon>
        <taxon>Flavobacteriia</taxon>
        <taxon>Flavobacteriales</taxon>
        <taxon>Flavobacteriaceae</taxon>
        <taxon>Patiriisocius</taxon>
    </lineage>
</organism>
<dbReference type="Proteomes" id="UP001254488">
    <property type="component" value="Unassembled WGS sequence"/>
</dbReference>
<dbReference type="InterPro" id="IPR025665">
    <property type="entry name" value="Beta-barrel_OMP_2"/>
</dbReference>
<feature type="compositionally biased region" description="Basic and acidic residues" evidence="1">
    <location>
        <begin position="188"/>
        <end position="201"/>
    </location>
</feature>
<feature type="compositionally biased region" description="Low complexity" evidence="1">
    <location>
        <begin position="87"/>
        <end position="102"/>
    </location>
</feature>
<feature type="compositionally biased region" description="Polar residues" evidence="1">
    <location>
        <begin position="119"/>
        <end position="135"/>
    </location>
</feature>
<protein>
    <submittedName>
        <fullName evidence="4">Outer membrane beta-barrel protein</fullName>
    </submittedName>
</protein>
<dbReference type="Pfam" id="PF13568">
    <property type="entry name" value="OMP_b-brl_2"/>
    <property type="match status" value="1"/>
</dbReference>
<feature type="transmembrane region" description="Helical" evidence="2">
    <location>
        <begin position="43"/>
        <end position="63"/>
    </location>
</feature>
<accession>A0ABU2YBG4</accession>
<sequence>MKNKKNIDELFKEKLSSFEATPSADVWNNIQAKMKAEKEDRKVIPLWWKVAGVAALLALLFTIGSRVFDDSKTTEIVTENTKEKTNTKNSNNTITSSENTVIASEDENKTETLEKTTNASDNNTKANSNNDVFNKTSTSNDAIAVEEIKKRNTIKGTEKTSVEKKPRFKDNTIESVKETVVATSTSEKLSEKEKEKEEKNISKTSNDKLNTIDTNKTVDTEKVAVAIEETSSEKETNDVSNKTEASKNKKSIYDAIEESKTEEAVAKVDRTPDNRWDVTPNFAPVYYNSLGEGSSIDPSFADNAQSGDVNFSYGVQVSYNITDRLSVRSGVSNVDLSYATGGIELGTGPVSQALRSVDYGGRQVVLTAFDNGTLMDVSSGDPFGGITPKSTSGDVELVQNISYYEVPLELKYAVLNKKFGVNLIGGLSTLFLGNNDITAQAANFSETLGEANNLSSVSFSTNVGIGFDYKISRKFKFNIEPMFKYQLNPYTDSSVSFRPYYLGVYTGVSFKF</sequence>
<keyword evidence="2" id="KW-0472">Membrane</keyword>
<feature type="domain" description="Outer membrane protein beta-barrel" evidence="3">
    <location>
        <begin position="275"/>
        <end position="479"/>
    </location>
</feature>
<evidence type="ECO:0000313" key="5">
    <source>
        <dbReference type="Proteomes" id="UP001254488"/>
    </source>
</evidence>
<dbReference type="EMBL" id="JAVRHZ010000002">
    <property type="protein sequence ID" value="MDT0555526.1"/>
    <property type="molecule type" value="Genomic_DNA"/>
</dbReference>
<evidence type="ECO:0000256" key="2">
    <source>
        <dbReference type="SAM" id="Phobius"/>
    </source>
</evidence>
<evidence type="ECO:0000259" key="3">
    <source>
        <dbReference type="Pfam" id="PF13568"/>
    </source>
</evidence>
<keyword evidence="2" id="KW-1133">Transmembrane helix</keyword>
<dbReference type="InterPro" id="IPR011250">
    <property type="entry name" value="OMP/PagP_B-barrel"/>
</dbReference>
<comment type="caution">
    <text evidence="4">The sequence shown here is derived from an EMBL/GenBank/DDBJ whole genome shotgun (WGS) entry which is preliminary data.</text>
</comment>
<feature type="region of interest" description="Disordered" evidence="1">
    <location>
        <begin position="81"/>
        <end position="135"/>
    </location>
</feature>
<reference evidence="4 5" key="1">
    <citation type="submission" date="2023-09" db="EMBL/GenBank/DDBJ databases">
        <authorList>
            <person name="Rey-Velasco X."/>
        </authorList>
    </citation>
    <scope>NUCLEOTIDE SEQUENCE [LARGE SCALE GENOMIC DNA]</scope>
    <source>
        <strain evidence="4 5">W242</strain>
    </source>
</reference>
<keyword evidence="5" id="KW-1185">Reference proteome</keyword>
<evidence type="ECO:0000256" key="1">
    <source>
        <dbReference type="SAM" id="MobiDB-lite"/>
    </source>
</evidence>
<proteinExistence type="predicted"/>
<gene>
    <name evidence="4" type="ORF">RM538_05890</name>
</gene>
<dbReference type="RefSeq" id="WP_311332476.1">
    <property type="nucleotide sequence ID" value="NZ_JAVRHZ010000002.1"/>
</dbReference>
<dbReference type="SUPFAM" id="SSF56925">
    <property type="entry name" value="OMPA-like"/>
    <property type="match status" value="1"/>
</dbReference>
<feature type="region of interest" description="Disordered" evidence="1">
    <location>
        <begin position="183"/>
        <end position="207"/>
    </location>
</feature>
<evidence type="ECO:0000313" key="4">
    <source>
        <dbReference type="EMBL" id="MDT0555526.1"/>
    </source>
</evidence>
<name>A0ABU2YBG4_9FLAO</name>